<feature type="region of interest" description="Disordered" evidence="8">
    <location>
        <begin position="40"/>
        <end position="59"/>
    </location>
</feature>
<evidence type="ECO:0000313" key="10">
    <source>
        <dbReference type="Proteomes" id="UP000183945"/>
    </source>
</evidence>
<evidence type="ECO:0000313" key="9">
    <source>
        <dbReference type="EMBL" id="SHG28999.1"/>
    </source>
</evidence>
<dbReference type="Gene3D" id="3.30.920.30">
    <property type="entry name" value="Hypothetical protein"/>
    <property type="match status" value="1"/>
</dbReference>
<organism evidence="9 10">
    <name type="scientific">Salegentibacter echinorum</name>
    <dbReference type="NCBI Taxonomy" id="1073325"/>
    <lineage>
        <taxon>Bacteria</taxon>
        <taxon>Pseudomonadati</taxon>
        <taxon>Bacteroidota</taxon>
        <taxon>Flavobacteriia</taxon>
        <taxon>Flavobacteriales</taxon>
        <taxon>Flavobacteriaceae</taxon>
        <taxon>Salegentibacter</taxon>
    </lineage>
</organism>
<dbReference type="GO" id="GO:0003729">
    <property type="term" value="F:mRNA binding"/>
    <property type="evidence" value="ECO:0007669"/>
    <property type="project" value="InterPro"/>
</dbReference>
<protein>
    <submittedName>
        <fullName evidence="9">Predicted RNA binding protein YcfA, dsRBD-like fold, HicA-like mRNA interferase family</fullName>
    </submittedName>
</protein>
<dbReference type="InterPro" id="IPR038570">
    <property type="entry name" value="HicA_sf"/>
</dbReference>
<gene>
    <name evidence="9" type="ORF">SAMN05444483_10833</name>
</gene>
<dbReference type="GO" id="GO:0016787">
    <property type="term" value="F:hydrolase activity"/>
    <property type="evidence" value="ECO:0007669"/>
    <property type="project" value="UniProtKB-KW"/>
</dbReference>
<dbReference type="GO" id="GO:0004519">
    <property type="term" value="F:endonuclease activity"/>
    <property type="evidence" value="ECO:0007669"/>
    <property type="project" value="UniProtKB-KW"/>
</dbReference>
<keyword evidence="10" id="KW-1185">Reference proteome</keyword>
<evidence type="ECO:0000256" key="2">
    <source>
        <dbReference type="ARBA" id="ARBA00022649"/>
    </source>
</evidence>
<dbReference type="InterPro" id="IPR012933">
    <property type="entry name" value="HicA_mRNA_interferase"/>
</dbReference>
<accession>A0A1M5ILS0</accession>
<sequence>MKYSKFLKLAKKNGWQLLRQGKGSHEIWFKNNRKVVIPNHGAKEMSKGLEKSLRKEMGL</sequence>
<reference evidence="10" key="1">
    <citation type="submission" date="2016-11" db="EMBL/GenBank/DDBJ databases">
        <authorList>
            <person name="Varghese N."/>
            <person name="Submissions S."/>
        </authorList>
    </citation>
    <scope>NUCLEOTIDE SEQUENCE [LARGE SCALE GENOMIC DNA]</scope>
    <source>
        <strain evidence="10">DSM 24579</strain>
    </source>
</reference>
<keyword evidence="3" id="KW-0540">Nuclease</keyword>
<dbReference type="AlphaFoldDB" id="A0A1M5ILS0"/>
<dbReference type="EMBL" id="FQVT01000008">
    <property type="protein sequence ID" value="SHG28999.1"/>
    <property type="molecule type" value="Genomic_DNA"/>
</dbReference>
<dbReference type="Pfam" id="PF07927">
    <property type="entry name" value="HicA_toxin"/>
    <property type="match status" value="1"/>
</dbReference>
<name>A0A1M5ILS0_SALEC</name>
<dbReference type="Proteomes" id="UP000183945">
    <property type="component" value="Unassembled WGS sequence"/>
</dbReference>
<evidence type="ECO:0000256" key="8">
    <source>
        <dbReference type="SAM" id="MobiDB-lite"/>
    </source>
</evidence>
<proteinExistence type="inferred from homology"/>
<evidence type="ECO:0000256" key="5">
    <source>
        <dbReference type="ARBA" id="ARBA00022801"/>
    </source>
</evidence>
<evidence type="ECO:0000256" key="3">
    <source>
        <dbReference type="ARBA" id="ARBA00022722"/>
    </source>
</evidence>
<keyword evidence="7" id="KW-0346">Stress response</keyword>
<dbReference type="RefSeq" id="WP_072880135.1">
    <property type="nucleotide sequence ID" value="NZ_FQVT01000008.1"/>
</dbReference>
<evidence type="ECO:0000256" key="1">
    <source>
        <dbReference type="ARBA" id="ARBA00006620"/>
    </source>
</evidence>
<evidence type="ECO:0000256" key="4">
    <source>
        <dbReference type="ARBA" id="ARBA00022759"/>
    </source>
</evidence>
<evidence type="ECO:0000256" key="6">
    <source>
        <dbReference type="ARBA" id="ARBA00022884"/>
    </source>
</evidence>
<dbReference type="SUPFAM" id="SSF54786">
    <property type="entry name" value="YcfA/nrd intein domain"/>
    <property type="match status" value="1"/>
</dbReference>
<keyword evidence="6" id="KW-0694">RNA-binding</keyword>
<keyword evidence="5" id="KW-0378">Hydrolase</keyword>
<feature type="compositionally biased region" description="Basic and acidic residues" evidence="8">
    <location>
        <begin position="41"/>
        <end position="59"/>
    </location>
</feature>
<dbReference type="STRING" id="1073325.SAMN05444483_10833"/>
<evidence type="ECO:0000256" key="7">
    <source>
        <dbReference type="ARBA" id="ARBA00023016"/>
    </source>
</evidence>
<comment type="similarity">
    <text evidence="1">Belongs to the HicA mRNA interferase family.</text>
</comment>
<keyword evidence="2" id="KW-1277">Toxin-antitoxin system</keyword>
<dbReference type="OrthoDB" id="9798547at2"/>
<keyword evidence="4" id="KW-0255">Endonuclease</keyword>